<evidence type="ECO:0000256" key="1">
    <source>
        <dbReference type="ARBA" id="ARBA00010690"/>
    </source>
</evidence>
<evidence type="ECO:0000313" key="6">
    <source>
        <dbReference type="Proteomes" id="UP001156601"/>
    </source>
</evidence>
<organism evidence="5 6">
    <name type="scientific">Agaribacter marinus</name>
    <dbReference type="NCBI Taxonomy" id="1431249"/>
    <lineage>
        <taxon>Bacteria</taxon>
        <taxon>Pseudomonadati</taxon>
        <taxon>Pseudomonadota</taxon>
        <taxon>Gammaproteobacteria</taxon>
        <taxon>Alteromonadales</taxon>
        <taxon>Alteromonadaceae</taxon>
        <taxon>Agaribacter</taxon>
    </lineage>
</organism>
<keyword evidence="3" id="KW-0653">Protein transport</keyword>
<proteinExistence type="inferred from homology"/>
<gene>
    <name evidence="5" type="ORF">GCM10007852_18130</name>
</gene>
<reference evidence="5" key="2">
    <citation type="submission" date="2023-01" db="EMBL/GenBank/DDBJ databases">
        <title>Draft genome sequence of Agaribacter marinus strain NBRC 110023.</title>
        <authorList>
            <person name="Sun Q."/>
            <person name="Mori K."/>
        </authorList>
    </citation>
    <scope>NUCLEOTIDE SEQUENCE</scope>
    <source>
        <strain evidence="5">NBRC 110023</strain>
    </source>
</reference>
<sequence length="109" mass="12500">MKSNEKNKSDSLKAVALQYQNESKKDAPQIIAKGSGDLANEIIQIAKNHGIYVHEDQQLSEILNHLDLGQEIPEQLYVVIAELISFSYLLQGKFPTRWKNQHQHIDFKE</sequence>
<dbReference type="Pfam" id="PF01312">
    <property type="entry name" value="Bac_export_2"/>
    <property type="match status" value="1"/>
</dbReference>
<evidence type="ECO:0000256" key="4">
    <source>
        <dbReference type="ARBA" id="ARBA00025078"/>
    </source>
</evidence>
<evidence type="ECO:0000313" key="5">
    <source>
        <dbReference type="EMBL" id="GLR70905.1"/>
    </source>
</evidence>
<evidence type="ECO:0000256" key="2">
    <source>
        <dbReference type="ARBA" id="ARBA00021622"/>
    </source>
</evidence>
<dbReference type="InterPro" id="IPR006135">
    <property type="entry name" value="T3SS_substrate_exporter"/>
</dbReference>
<dbReference type="GO" id="GO:0005886">
    <property type="term" value="C:plasma membrane"/>
    <property type="evidence" value="ECO:0007669"/>
    <property type="project" value="TreeGrafter"/>
</dbReference>
<dbReference type="EMBL" id="BSOT01000005">
    <property type="protein sequence ID" value="GLR70905.1"/>
    <property type="molecule type" value="Genomic_DNA"/>
</dbReference>
<reference evidence="5" key="1">
    <citation type="journal article" date="2014" name="Int. J. Syst. Evol. Microbiol.">
        <title>Complete genome sequence of Corynebacterium casei LMG S-19264T (=DSM 44701T), isolated from a smear-ripened cheese.</title>
        <authorList>
            <consortium name="US DOE Joint Genome Institute (JGI-PGF)"/>
            <person name="Walter F."/>
            <person name="Albersmeier A."/>
            <person name="Kalinowski J."/>
            <person name="Ruckert C."/>
        </authorList>
    </citation>
    <scope>NUCLEOTIDE SEQUENCE</scope>
    <source>
        <strain evidence="5">NBRC 110023</strain>
    </source>
</reference>
<name>A0AA37SZK2_9ALTE</name>
<comment type="similarity">
    <text evidence="1">Belongs to the type III secretion exporter family.</text>
</comment>
<comment type="caution">
    <text evidence="5">The sequence shown here is derived from an EMBL/GenBank/DDBJ whole genome shotgun (WGS) entry which is preliminary data.</text>
</comment>
<dbReference type="Gene3D" id="3.40.1690.10">
    <property type="entry name" value="secretion proteins EscU"/>
    <property type="match status" value="1"/>
</dbReference>
<protein>
    <recommendedName>
        <fullName evidence="2">Flagellar biosynthetic protein FlhB</fullName>
    </recommendedName>
</protein>
<evidence type="ECO:0000256" key="3">
    <source>
        <dbReference type="ARBA" id="ARBA00023225"/>
    </source>
</evidence>
<dbReference type="InterPro" id="IPR029025">
    <property type="entry name" value="T3SS_substrate_exporter_C"/>
</dbReference>
<dbReference type="AlphaFoldDB" id="A0AA37SZK2"/>
<dbReference type="RefSeq" id="WP_284217182.1">
    <property type="nucleotide sequence ID" value="NZ_BSOT01000005.1"/>
</dbReference>
<dbReference type="GO" id="GO:0009306">
    <property type="term" value="P:protein secretion"/>
    <property type="evidence" value="ECO:0007669"/>
    <property type="project" value="InterPro"/>
</dbReference>
<comment type="function">
    <text evidence="4">Required for formation of the rod structure in the basal body of the flagellar apparatus. Together with FliI and FliH, may constitute the export apparatus of flagellin.</text>
</comment>
<dbReference type="PANTHER" id="PTHR30531">
    <property type="entry name" value="FLAGELLAR BIOSYNTHETIC PROTEIN FLHB"/>
    <property type="match status" value="1"/>
</dbReference>
<dbReference type="Proteomes" id="UP001156601">
    <property type="component" value="Unassembled WGS sequence"/>
</dbReference>
<dbReference type="PANTHER" id="PTHR30531:SF12">
    <property type="entry name" value="FLAGELLAR BIOSYNTHETIC PROTEIN FLHB"/>
    <property type="match status" value="1"/>
</dbReference>
<keyword evidence="3" id="KW-0813">Transport</keyword>
<dbReference type="SUPFAM" id="SSF160544">
    <property type="entry name" value="EscU C-terminal domain-like"/>
    <property type="match status" value="1"/>
</dbReference>
<keyword evidence="3" id="KW-1006">Bacterial flagellum protein export</keyword>
<keyword evidence="6" id="KW-1185">Reference proteome</keyword>
<accession>A0AA37SZK2</accession>